<evidence type="ECO:0000313" key="1">
    <source>
        <dbReference type="Proteomes" id="UP000887580"/>
    </source>
</evidence>
<proteinExistence type="predicted"/>
<accession>A0AC35FYW4</accession>
<evidence type="ECO:0000313" key="2">
    <source>
        <dbReference type="WBParaSite" id="PS1159_v2.g22239.t1"/>
    </source>
</evidence>
<sequence length="544" mass="61578">MYIISENDNLLERLRLLIQSSPLGDNQPSVPGDSVTVNGNKNDSNTAVFIAGSLDERYLCGPGEHFIILVGRDWDKKVQEAIMDVSRHIMSMDNNGRILVIKKDSTNEDQKELQNLVETAHEDWRSEWTFQFEKVRKLGESIARREALERIDRWTSPTPPKYALIDFDDLELPTRIKDYFSISGLMRIQDLSSLEQEKQFSKPPALHWTNYPREAEIQVSFKLTFPAGTLLEKIFRKLTLNSKDCRKWEYSYQWTNGILLREDLIKITVVRINSNTLEVSGRIDKDEVSDEGAQTPFKSVWPYLAKILRVIIDSLEEYPALPYVLNIVFIGDIFFEATKTETASELNARSLDAVQTLGALERVHSVKFKVGDIIYALALTQAFSGFEPHTLSDFWDLYLNLDEHRNAVSPQITTSEIPQGKSDNSMQQHGSQSHLNVHKNRGRRVSFGAIRAIPTPGSPSLARSGSNSAFDSLREAADTGLDSLKLEMPEDQIKSFKMSPCPSGSEDESETTESKHSEVDSADPIAEYVEDIVRKTIDEVLVTD</sequence>
<reference evidence="2" key="1">
    <citation type="submission" date="2022-11" db="UniProtKB">
        <authorList>
            <consortium name="WormBaseParasite"/>
        </authorList>
    </citation>
    <scope>IDENTIFICATION</scope>
</reference>
<dbReference type="Proteomes" id="UP000887580">
    <property type="component" value="Unplaced"/>
</dbReference>
<dbReference type="WBParaSite" id="PS1159_v2.g22239.t1">
    <property type="protein sequence ID" value="PS1159_v2.g22239.t1"/>
    <property type="gene ID" value="PS1159_v2.g22239"/>
</dbReference>
<name>A0AC35FYW4_9BILA</name>
<protein>
    <submittedName>
        <fullName evidence="2">Uncharacterized protein</fullName>
    </submittedName>
</protein>
<organism evidence="1 2">
    <name type="scientific">Panagrolaimus sp. PS1159</name>
    <dbReference type="NCBI Taxonomy" id="55785"/>
    <lineage>
        <taxon>Eukaryota</taxon>
        <taxon>Metazoa</taxon>
        <taxon>Ecdysozoa</taxon>
        <taxon>Nematoda</taxon>
        <taxon>Chromadorea</taxon>
        <taxon>Rhabditida</taxon>
        <taxon>Tylenchina</taxon>
        <taxon>Panagrolaimomorpha</taxon>
        <taxon>Panagrolaimoidea</taxon>
        <taxon>Panagrolaimidae</taxon>
        <taxon>Panagrolaimus</taxon>
    </lineage>
</organism>